<evidence type="ECO:0000313" key="3">
    <source>
        <dbReference type="Proteomes" id="UP000255326"/>
    </source>
</evidence>
<dbReference type="EMBL" id="QQAY01000005">
    <property type="protein sequence ID" value="RDI42165.1"/>
    <property type="molecule type" value="Genomic_DNA"/>
</dbReference>
<evidence type="ECO:0000313" key="2">
    <source>
        <dbReference type="EMBL" id="RDI42165.1"/>
    </source>
</evidence>
<accession>A0A370GED0</accession>
<reference evidence="2 3" key="1">
    <citation type="submission" date="2018-07" db="EMBL/GenBank/DDBJ databases">
        <title>Genomic Encyclopedia of Type Strains, Phase IV (KMG-IV): sequencing the most valuable type-strain genomes for metagenomic binning, comparative biology and taxonomic classification.</title>
        <authorList>
            <person name="Goeker M."/>
        </authorList>
    </citation>
    <scope>NUCLEOTIDE SEQUENCE [LARGE SCALE GENOMIC DNA]</scope>
    <source>
        <strain evidence="2 3">DSM 25281</strain>
    </source>
</reference>
<keyword evidence="1" id="KW-1133">Transmembrane helix</keyword>
<organism evidence="2 3">
    <name type="scientific">Falsibacillus pallidus</name>
    <dbReference type="NCBI Taxonomy" id="493781"/>
    <lineage>
        <taxon>Bacteria</taxon>
        <taxon>Bacillati</taxon>
        <taxon>Bacillota</taxon>
        <taxon>Bacilli</taxon>
        <taxon>Bacillales</taxon>
        <taxon>Bacillaceae</taxon>
        <taxon>Falsibacillus</taxon>
    </lineage>
</organism>
<keyword evidence="1" id="KW-0472">Membrane</keyword>
<keyword evidence="3" id="KW-1185">Reference proteome</keyword>
<feature type="transmembrane region" description="Helical" evidence="1">
    <location>
        <begin position="36"/>
        <end position="56"/>
    </location>
</feature>
<keyword evidence="1" id="KW-0812">Transmembrane</keyword>
<evidence type="ECO:0000256" key="1">
    <source>
        <dbReference type="SAM" id="Phobius"/>
    </source>
</evidence>
<dbReference type="AlphaFoldDB" id="A0A370GED0"/>
<sequence length="95" mass="11335">MPQKVRDIMKYRKISLVFLFLAISLSFINSFVGNRWMTIIGISFFAIFLFMTFTLWKCPICKTRLPLKFDKDKDLNDIYRCPYCDTKFIDGEIIE</sequence>
<gene>
    <name evidence="2" type="ORF">DFR59_1054</name>
</gene>
<comment type="caution">
    <text evidence="2">The sequence shown here is derived from an EMBL/GenBank/DDBJ whole genome shotgun (WGS) entry which is preliminary data.</text>
</comment>
<proteinExistence type="predicted"/>
<dbReference type="Proteomes" id="UP000255326">
    <property type="component" value="Unassembled WGS sequence"/>
</dbReference>
<name>A0A370GED0_9BACI</name>
<protein>
    <submittedName>
        <fullName evidence="2">Uncharacterized protein</fullName>
    </submittedName>
</protein>